<dbReference type="AlphaFoldDB" id="A0A0D0D5S8"/>
<dbReference type="HOGENOM" id="CLU_185711_0_0_1"/>
<organism evidence="1 2">
    <name type="scientific">Paxillus rubicundulus Ve08.2h10</name>
    <dbReference type="NCBI Taxonomy" id="930991"/>
    <lineage>
        <taxon>Eukaryota</taxon>
        <taxon>Fungi</taxon>
        <taxon>Dikarya</taxon>
        <taxon>Basidiomycota</taxon>
        <taxon>Agaricomycotina</taxon>
        <taxon>Agaricomycetes</taxon>
        <taxon>Agaricomycetidae</taxon>
        <taxon>Boletales</taxon>
        <taxon>Paxilineae</taxon>
        <taxon>Paxillaceae</taxon>
        <taxon>Paxillus</taxon>
    </lineage>
</organism>
<protein>
    <submittedName>
        <fullName evidence="1">Uncharacterized protein</fullName>
    </submittedName>
</protein>
<evidence type="ECO:0000313" key="1">
    <source>
        <dbReference type="EMBL" id="KIK78966.1"/>
    </source>
</evidence>
<proteinExistence type="predicted"/>
<reference evidence="1 2" key="1">
    <citation type="submission" date="2014-04" db="EMBL/GenBank/DDBJ databases">
        <authorList>
            <consortium name="DOE Joint Genome Institute"/>
            <person name="Kuo A."/>
            <person name="Kohler A."/>
            <person name="Jargeat P."/>
            <person name="Nagy L.G."/>
            <person name="Floudas D."/>
            <person name="Copeland A."/>
            <person name="Barry K.W."/>
            <person name="Cichocki N."/>
            <person name="Veneault-Fourrey C."/>
            <person name="LaButti K."/>
            <person name="Lindquist E.A."/>
            <person name="Lipzen A."/>
            <person name="Lundell T."/>
            <person name="Morin E."/>
            <person name="Murat C."/>
            <person name="Sun H."/>
            <person name="Tunlid A."/>
            <person name="Henrissat B."/>
            <person name="Grigoriev I.V."/>
            <person name="Hibbett D.S."/>
            <person name="Martin F."/>
            <person name="Nordberg H.P."/>
            <person name="Cantor M.N."/>
            <person name="Hua S.X."/>
        </authorList>
    </citation>
    <scope>NUCLEOTIDE SEQUENCE [LARGE SCALE GENOMIC DNA]</scope>
    <source>
        <strain evidence="1 2">Ve08.2h10</strain>
    </source>
</reference>
<dbReference type="InParanoid" id="A0A0D0D5S8"/>
<reference evidence="2" key="2">
    <citation type="submission" date="2015-01" db="EMBL/GenBank/DDBJ databases">
        <title>Evolutionary Origins and Diversification of the Mycorrhizal Mutualists.</title>
        <authorList>
            <consortium name="DOE Joint Genome Institute"/>
            <consortium name="Mycorrhizal Genomics Consortium"/>
            <person name="Kohler A."/>
            <person name="Kuo A."/>
            <person name="Nagy L.G."/>
            <person name="Floudas D."/>
            <person name="Copeland A."/>
            <person name="Barry K.W."/>
            <person name="Cichocki N."/>
            <person name="Veneault-Fourrey C."/>
            <person name="LaButti K."/>
            <person name="Lindquist E.A."/>
            <person name="Lipzen A."/>
            <person name="Lundell T."/>
            <person name="Morin E."/>
            <person name="Murat C."/>
            <person name="Riley R."/>
            <person name="Ohm R."/>
            <person name="Sun H."/>
            <person name="Tunlid A."/>
            <person name="Henrissat B."/>
            <person name="Grigoriev I.V."/>
            <person name="Hibbett D.S."/>
            <person name="Martin F."/>
        </authorList>
    </citation>
    <scope>NUCLEOTIDE SEQUENCE [LARGE SCALE GENOMIC DNA]</scope>
    <source>
        <strain evidence="2">Ve08.2h10</strain>
    </source>
</reference>
<dbReference type="OrthoDB" id="3256444at2759"/>
<name>A0A0D0D5S8_9AGAM</name>
<sequence>LYSHKLFHEAAVEWVISTIYKWQPLWSVEHPSFKKMIYVVSHATNGVIILNHKATCHKIMELFKKQMTHLWEQLNVSPLSFKVTCIR</sequence>
<keyword evidence="2" id="KW-1185">Reference proteome</keyword>
<accession>A0A0D0D5S8</accession>
<dbReference type="Proteomes" id="UP000054538">
    <property type="component" value="Unassembled WGS sequence"/>
</dbReference>
<evidence type="ECO:0000313" key="2">
    <source>
        <dbReference type="Proteomes" id="UP000054538"/>
    </source>
</evidence>
<dbReference type="EMBL" id="KN826417">
    <property type="protein sequence ID" value="KIK78966.1"/>
    <property type="molecule type" value="Genomic_DNA"/>
</dbReference>
<feature type="non-terminal residue" evidence="1">
    <location>
        <position position="1"/>
    </location>
</feature>
<gene>
    <name evidence="1" type="ORF">PAXRUDRAFT_162592</name>
</gene>